<dbReference type="AlphaFoldDB" id="A0AAD8VPG0"/>
<evidence type="ECO:0000259" key="2">
    <source>
        <dbReference type="PROSITE" id="PS50878"/>
    </source>
</evidence>
<organism evidence="3 4">
    <name type="scientific">Lolium multiflorum</name>
    <name type="common">Italian ryegrass</name>
    <name type="synonym">Lolium perenne subsp. multiflorum</name>
    <dbReference type="NCBI Taxonomy" id="4521"/>
    <lineage>
        <taxon>Eukaryota</taxon>
        <taxon>Viridiplantae</taxon>
        <taxon>Streptophyta</taxon>
        <taxon>Embryophyta</taxon>
        <taxon>Tracheophyta</taxon>
        <taxon>Spermatophyta</taxon>
        <taxon>Magnoliopsida</taxon>
        <taxon>Liliopsida</taxon>
        <taxon>Poales</taxon>
        <taxon>Poaceae</taxon>
        <taxon>BOP clade</taxon>
        <taxon>Pooideae</taxon>
        <taxon>Poodae</taxon>
        <taxon>Poeae</taxon>
        <taxon>Poeae Chloroplast Group 2 (Poeae type)</taxon>
        <taxon>Loliodinae</taxon>
        <taxon>Loliinae</taxon>
        <taxon>Lolium</taxon>
    </lineage>
</organism>
<evidence type="ECO:0000313" key="4">
    <source>
        <dbReference type="Proteomes" id="UP001231189"/>
    </source>
</evidence>
<dbReference type="InterPro" id="IPR043502">
    <property type="entry name" value="DNA/RNA_pol_sf"/>
</dbReference>
<evidence type="ECO:0000256" key="1">
    <source>
        <dbReference type="SAM" id="MobiDB-lite"/>
    </source>
</evidence>
<gene>
    <name evidence="3" type="ORF">QYE76_020669</name>
</gene>
<dbReference type="EMBL" id="JAUUTY010000006">
    <property type="protein sequence ID" value="KAK1615152.1"/>
    <property type="molecule type" value="Genomic_DNA"/>
</dbReference>
<evidence type="ECO:0000313" key="3">
    <source>
        <dbReference type="EMBL" id="KAK1615152.1"/>
    </source>
</evidence>
<dbReference type="InterPro" id="IPR036691">
    <property type="entry name" value="Endo/exonu/phosph_ase_sf"/>
</dbReference>
<dbReference type="PROSITE" id="PS50878">
    <property type="entry name" value="RT_POL"/>
    <property type="match status" value="1"/>
</dbReference>
<comment type="caution">
    <text evidence="3">The sequence shown here is derived from an EMBL/GenBank/DDBJ whole genome shotgun (WGS) entry which is preliminary data.</text>
</comment>
<accession>A0AAD8VPG0</accession>
<sequence>MRGGSFDGFSTQEVEEVTVRDTAPVPRAKERLCELAETMPAAAKGKCTKTVVVETNRPGRTSTRKSARNRGAAATPTMAKAQQRAVERNLEKVYGPADHSRTDEFLGELEQAVQQCPAPMVVAGDFNLIRTAQDKNNGNINWPRIRRNVRQFLKGWGANLGKERKVFRADLLTQIEGLDRRADSDVLDEEGWALRYHLEDQLLFMNGIEEEYWRQRSRVKWTLKGDSCMAYFHAIANGRRRKCTIPRLITDQGEVDEQHDLMEHVYSFYHGLMGSSGRTRVDITRLNFGIITLIPKVKGADMIKQFRPIALINIIFKFVAKAYAIRLAPLTYKTIDRSQTPFIRGRCLHQGVLALHDIAHELRAKRLGGLFLKLDFEKAYDRVNWEFLVEVLHWKGFSGMIVHRLMQLVMGGQTTINVNGEVGPFFRSARGVRQGDPLSLILFNFMVDGLAAMLAKANDAGHICGVVTHLIQGVTHLQYADD</sequence>
<dbReference type="SUPFAM" id="SSF56672">
    <property type="entry name" value="DNA/RNA polymerases"/>
    <property type="match status" value="1"/>
</dbReference>
<feature type="region of interest" description="Disordered" evidence="1">
    <location>
        <begin position="57"/>
        <end position="79"/>
    </location>
</feature>
<protein>
    <recommendedName>
        <fullName evidence="2">Reverse transcriptase domain-containing protein</fullName>
    </recommendedName>
</protein>
<feature type="domain" description="Reverse transcriptase" evidence="2">
    <location>
        <begin position="275"/>
        <end position="482"/>
    </location>
</feature>
<dbReference type="Pfam" id="PF00078">
    <property type="entry name" value="RVT_1"/>
    <property type="match status" value="1"/>
</dbReference>
<reference evidence="3" key="1">
    <citation type="submission" date="2023-07" db="EMBL/GenBank/DDBJ databases">
        <title>A chromosome-level genome assembly of Lolium multiflorum.</title>
        <authorList>
            <person name="Chen Y."/>
            <person name="Copetti D."/>
            <person name="Kolliker R."/>
            <person name="Studer B."/>
        </authorList>
    </citation>
    <scope>NUCLEOTIDE SEQUENCE</scope>
    <source>
        <strain evidence="3">02402/16</strain>
        <tissue evidence="3">Leaf</tissue>
    </source>
</reference>
<name>A0AAD8VPG0_LOLMU</name>
<keyword evidence="4" id="KW-1185">Reference proteome</keyword>
<dbReference type="SUPFAM" id="SSF56219">
    <property type="entry name" value="DNase I-like"/>
    <property type="match status" value="1"/>
</dbReference>
<proteinExistence type="predicted"/>
<dbReference type="CDD" id="cd01650">
    <property type="entry name" value="RT_nLTR_like"/>
    <property type="match status" value="1"/>
</dbReference>
<dbReference type="Proteomes" id="UP001231189">
    <property type="component" value="Unassembled WGS sequence"/>
</dbReference>
<dbReference type="InterPro" id="IPR000477">
    <property type="entry name" value="RT_dom"/>
</dbReference>
<dbReference type="PANTHER" id="PTHR19446">
    <property type="entry name" value="REVERSE TRANSCRIPTASES"/>
    <property type="match status" value="1"/>
</dbReference>